<gene>
    <name evidence="2" type="ORF">ACFSCZ_19085</name>
</gene>
<feature type="transmembrane region" description="Helical" evidence="1">
    <location>
        <begin position="9"/>
        <end position="28"/>
    </location>
</feature>
<feature type="transmembrane region" description="Helical" evidence="1">
    <location>
        <begin position="67"/>
        <end position="87"/>
    </location>
</feature>
<organism evidence="2 3">
    <name type="scientific">Siminovitchia sediminis</name>
    <dbReference type="NCBI Taxonomy" id="1274353"/>
    <lineage>
        <taxon>Bacteria</taxon>
        <taxon>Bacillati</taxon>
        <taxon>Bacillota</taxon>
        <taxon>Bacilli</taxon>
        <taxon>Bacillales</taxon>
        <taxon>Bacillaceae</taxon>
        <taxon>Siminovitchia</taxon>
    </lineage>
</organism>
<name>A0ABW4KMQ4_9BACI</name>
<keyword evidence="1" id="KW-0812">Transmembrane</keyword>
<reference evidence="3" key="1">
    <citation type="journal article" date="2019" name="Int. J. Syst. Evol. Microbiol.">
        <title>The Global Catalogue of Microorganisms (GCM) 10K type strain sequencing project: providing services to taxonomists for standard genome sequencing and annotation.</title>
        <authorList>
            <consortium name="The Broad Institute Genomics Platform"/>
            <consortium name="The Broad Institute Genome Sequencing Center for Infectious Disease"/>
            <person name="Wu L."/>
            <person name="Ma J."/>
        </authorList>
    </citation>
    <scope>NUCLEOTIDE SEQUENCE [LARGE SCALE GENOMIC DNA]</scope>
    <source>
        <strain evidence="3">CGMCC 1.12295</strain>
    </source>
</reference>
<dbReference type="RefSeq" id="WP_380776559.1">
    <property type="nucleotide sequence ID" value="NZ_JBHUEO010000120.1"/>
</dbReference>
<evidence type="ECO:0000313" key="3">
    <source>
        <dbReference type="Proteomes" id="UP001597301"/>
    </source>
</evidence>
<protein>
    <submittedName>
        <fullName evidence="2">YrdB family protein</fullName>
    </submittedName>
</protein>
<dbReference type="InterPro" id="IPR021214">
    <property type="entry name" value="DUF2568"/>
</dbReference>
<dbReference type="Pfam" id="PF10823">
    <property type="entry name" value="DUF2568"/>
    <property type="match status" value="1"/>
</dbReference>
<feature type="transmembrane region" description="Helical" evidence="1">
    <location>
        <begin position="34"/>
        <end position="55"/>
    </location>
</feature>
<dbReference type="Proteomes" id="UP001597301">
    <property type="component" value="Unassembled WGS sequence"/>
</dbReference>
<keyword evidence="3" id="KW-1185">Reference proteome</keyword>
<accession>A0ABW4KMQ4</accession>
<feature type="transmembrane region" description="Helical" evidence="1">
    <location>
        <begin position="93"/>
        <end position="110"/>
    </location>
</feature>
<dbReference type="EMBL" id="JBHUEO010000120">
    <property type="protein sequence ID" value="MFD1708783.1"/>
    <property type="molecule type" value="Genomic_DNA"/>
</dbReference>
<evidence type="ECO:0000256" key="1">
    <source>
        <dbReference type="SAM" id="Phobius"/>
    </source>
</evidence>
<sequence>MEILRPANLALRFLLEICALLALGYWGFQTGNDNVMMILLGIGTPILTALVWGVFGSPNAIVKLSMPLHICLELIVFGTPAIALYAIGKHQIAWIYGLCVIFNRLFMFVWKQ</sequence>
<comment type="caution">
    <text evidence="2">The sequence shown here is derived from an EMBL/GenBank/DDBJ whole genome shotgun (WGS) entry which is preliminary data.</text>
</comment>
<evidence type="ECO:0000313" key="2">
    <source>
        <dbReference type="EMBL" id="MFD1708783.1"/>
    </source>
</evidence>
<keyword evidence="1" id="KW-1133">Transmembrane helix</keyword>
<proteinExistence type="predicted"/>
<keyword evidence="1" id="KW-0472">Membrane</keyword>